<feature type="binding site" evidence="1">
    <location>
        <position position="36"/>
    </location>
    <ligand>
        <name>Mg(2+)</name>
        <dbReference type="ChEBI" id="CHEBI:18420"/>
        <label>1</label>
    </ligand>
</feature>
<dbReference type="InterPro" id="IPR005502">
    <property type="entry name" value="Ribosyl_crysJ1"/>
</dbReference>
<reference evidence="2 3" key="1">
    <citation type="submission" date="2013-08" db="EMBL/GenBank/DDBJ databases">
        <authorList>
            <person name="Durkin A.S."/>
            <person name="Haft D.R."/>
            <person name="McCorrison J."/>
            <person name="Torralba M."/>
            <person name="Gillis M."/>
            <person name="Haft D.H."/>
            <person name="Methe B."/>
            <person name="Sutton G."/>
            <person name="Nelson K.E."/>
        </authorList>
    </citation>
    <scope>NUCLEOTIDE SEQUENCE [LARGE SCALE GENOMIC DNA]</scope>
    <source>
        <strain evidence="2 3">F0068</strain>
    </source>
</reference>
<keyword evidence="1" id="KW-0460">Magnesium</keyword>
<comment type="cofactor">
    <cofactor evidence="1">
        <name>Mg(2+)</name>
        <dbReference type="ChEBI" id="CHEBI:18420"/>
    </cofactor>
    <text evidence="1">Binds 2 magnesium ions per subunit.</text>
</comment>
<feature type="binding site" evidence="1">
    <location>
        <position position="213"/>
    </location>
    <ligand>
        <name>Mg(2+)</name>
        <dbReference type="ChEBI" id="CHEBI:18420"/>
        <label>1</label>
    </ligand>
</feature>
<accession>U2KH92</accession>
<dbReference type="EMBL" id="AWET01000051">
    <property type="protein sequence ID" value="ERJ97896.1"/>
    <property type="molecule type" value="Genomic_DNA"/>
</dbReference>
<evidence type="ECO:0000313" key="3">
    <source>
        <dbReference type="Proteomes" id="UP000016600"/>
    </source>
</evidence>
<dbReference type="Gene3D" id="1.10.4080.10">
    <property type="entry name" value="ADP-ribosylation/Crystallin J1"/>
    <property type="match status" value="1"/>
</dbReference>
<protein>
    <submittedName>
        <fullName evidence="2">ADP-ribosylglycohydrolase</fullName>
    </submittedName>
</protein>
<organism evidence="2 3">
    <name type="scientific">Hoylesella pleuritidis F0068</name>
    <dbReference type="NCBI Taxonomy" id="1081904"/>
    <lineage>
        <taxon>Bacteria</taxon>
        <taxon>Pseudomonadati</taxon>
        <taxon>Bacteroidota</taxon>
        <taxon>Bacteroidia</taxon>
        <taxon>Bacteroidales</taxon>
        <taxon>Prevotellaceae</taxon>
        <taxon>Hoylesella</taxon>
    </lineage>
</organism>
<dbReference type="InterPro" id="IPR036705">
    <property type="entry name" value="Ribosyl_crysJ1_sf"/>
</dbReference>
<dbReference type="Proteomes" id="UP000016600">
    <property type="component" value="Unassembled WGS sequence"/>
</dbReference>
<dbReference type="GO" id="GO:0046872">
    <property type="term" value="F:metal ion binding"/>
    <property type="evidence" value="ECO:0007669"/>
    <property type="project" value="UniProtKB-KW"/>
</dbReference>
<dbReference type="InterPro" id="IPR050792">
    <property type="entry name" value="ADP-ribosylglycohydrolase"/>
</dbReference>
<proteinExistence type="predicted"/>
<keyword evidence="3" id="KW-1185">Reference proteome</keyword>
<dbReference type="PATRIC" id="fig|1081904.3.peg.2282"/>
<evidence type="ECO:0000256" key="1">
    <source>
        <dbReference type="PIRSR" id="PIRSR605502-1"/>
    </source>
</evidence>
<feature type="binding site" evidence="1">
    <location>
        <position position="216"/>
    </location>
    <ligand>
        <name>Mg(2+)</name>
        <dbReference type="ChEBI" id="CHEBI:18420"/>
        <label>1</label>
    </ligand>
</feature>
<comment type="caution">
    <text evidence="2">The sequence shown here is derived from an EMBL/GenBank/DDBJ whole genome shotgun (WGS) entry which is preliminary data.</text>
</comment>
<keyword evidence="2" id="KW-0378">Hydrolase</keyword>
<dbReference type="RefSeq" id="WP_021584921.1">
    <property type="nucleotide sequence ID" value="NZ_AWET01000051.1"/>
</dbReference>
<sequence>MLGAIIGDIIGSRFEFGNAPRKGFELFTNECSFTDDTVCTIAVADAVLNERSYKESLLEWCARYPEPMGGYGSRFESWLRSPDSAPANSFGNGSAMRVSSIGWLFNDFHAVLDEARRSAEVSHNHPEGIKGAQCIAASIYWLRTCRVSKDELEEAVGRRFGYDIPPLRNVYKIGSEGHFDVTCQETVPMALRCFLHSENFEDAVRLAVLADGDTDTKAAITGSVAEAHYNVPEKLIEQACDRLPVEMLSVLERFYNKIEVGIKL</sequence>
<dbReference type="AlphaFoldDB" id="U2KH92"/>
<dbReference type="SUPFAM" id="SSF101478">
    <property type="entry name" value="ADP-ribosylglycohydrolase"/>
    <property type="match status" value="1"/>
</dbReference>
<dbReference type="GO" id="GO:0016787">
    <property type="term" value="F:hydrolase activity"/>
    <property type="evidence" value="ECO:0007669"/>
    <property type="project" value="UniProtKB-KW"/>
</dbReference>
<dbReference type="PANTHER" id="PTHR16222:SF12">
    <property type="entry name" value="ADP-RIBOSYLGLYCOHYDROLASE-RELATED"/>
    <property type="match status" value="1"/>
</dbReference>
<dbReference type="PANTHER" id="PTHR16222">
    <property type="entry name" value="ADP-RIBOSYLGLYCOHYDROLASE"/>
    <property type="match status" value="1"/>
</dbReference>
<feature type="binding site" evidence="1">
    <location>
        <position position="34"/>
    </location>
    <ligand>
        <name>Mg(2+)</name>
        <dbReference type="ChEBI" id="CHEBI:18420"/>
        <label>1</label>
    </ligand>
</feature>
<feature type="binding site" evidence="1">
    <location>
        <position position="35"/>
    </location>
    <ligand>
        <name>Mg(2+)</name>
        <dbReference type="ChEBI" id="CHEBI:18420"/>
        <label>1</label>
    </ligand>
</feature>
<evidence type="ECO:0000313" key="2">
    <source>
        <dbReference type="EMBL" id="ERJ97896.1"/>
    </source>
</evidence>
<dbReference type="Pfam" id="PF03747">
    <property type="entry name" value="ADP_ribosyl_GH"/>
    <property type="match status" value="1"/>
</dbReference>
<feature type="binding site" evidence="1">
    <location>
        <position position="215"/>
    </location>
    <ligand>
        <name>Mg(2+)</name>
        <dbReference type="ChEBI" id="CHEBI:18420"/>
        <label>1</label>
    </ligand>
</feature>
<name>U2KH92_9BACT</name>
<gene>
    <name evidence="2" type="ORF">HMPREF1218_0785</name>
</gene>
<keyword evidence="1" id="KW-0479">Metal-binding</keyword>